<dbReference type="SMART" id="SM00868">
    <property type="entry name" value="zf-AD"/>
    <property type="match status" value="2"/>
</dbReference>
<dbReference type="Gene3D" id="3.30.160.60">
    <property type="entry name" value="Classic Zinc Finger"/>
    <property type="match status" value="13"/>
</dbReference>
<dbReference type="SUPFAM" id="SSF57716">
    <property type="entry name" value="Glucocorticoid receptor-like (DNA-binding domain)"/>
    <property type="match status" value="1"/>
</dbReference>
<dbReference type="InterPro" id="IPR013087">
    <property type="entry name" value="Znf_C2H2_type"/>
</dbReference>
<evidence type="ECO:0000313" key="14">
    <source>
        <dbReference type="RefSeq" id="XP_064076130.1"/>
    </source>
</evidence>
<dbReference type="Pfam" id="PF00096">
    <property type="entry name" value="zf-C2H2"/>
    <property type="match status" value="8"/>
</dbReference>
<keyword evidence="4 8" id="KW-0863">Zinc-finger</keyword>
<dbReference type="PANTHER" id="PTHR24376:SF243">
    <property type="entry name" value="C2H2-TYPE DOMAIN-CONTAINING PROTEIN"/>
    <property type="match status" value="1"/>
</dbReference>
<feature type="binding site" evidence="9">
    <location>
        <position position="7"/>
    </location>
    <ligand>
        <name>Zn(2+)</name>
        <dbReference type="ChEBI" id="CHEBI:29105"/>
    </ligand>
</feature>
<dbReference type="PROSITE" id="PS00028">
    <property type="entry name" value="ZINC_FINGER_C2H2_1"/>
    <property type="match status" value="14"/>
</dbReference>
<feature type="domain" description="C2H2-type" evidence="11">
    <location>
        <begin position="610"/>
        <end position="647"/>
    </location>
</feature>
<dbReference type="RefSeq" id="XP_064076130.1">
    <property type="nucleotide sequence ID" value="XM_064220060.1"/>
</dbReference>
<organism evidence="13 14">
    <name type="scientific">Vanessa tameamea</name>
    <name type="common">Kamehameha butterfly</name>
    <dbReference type="NCBI Taxonomy" id="334116"/>
    <lineage>
        <taxon>Eukaryota</taxon>
        <taxon>Metazoa</taxon>
        <taxon>Ecdysozoa</taxon>
        <taxon>Arthropoda</taxon>
        <taxon>Hexapoda</taxon>
        <taxon>Insecta</taxon>
        <taxon>Pterygota</taxon>
        <taxon>Neoptera</taxon>
        <taxon>Endopterygota</taxon>
        <taxon>Lepidoptera</taxon>
        <taxon>Glossata</taxon>
        <taxon>Ditrysia</taxon>
        <taxon>Papilionoidea</taxon>
        <taxon>Nymphalidae</taxon>
        <taxon>Nymphalinae</taxon>
        <taxon>Vanessa</taxon>
    </lineage>
</organism>
<keyword evidence="13" id="KW-1185">Reference proteome</keyword>
<accession>A0ABM4AXW3</accession>
<gene>
    <name evidence="14" type="primary">LOC113393728</name>
</gene>
<feature type="domain" description="C2H2-type" evidence="11">
    <location>
        <begin position="726"/>
        <end position="753"/>
    </location>
</feature>
<dbReference type="PROSITE" id="PS51915">
    <property type="entry name" value="ZAD"/>
    <property type="match status" value="1"/>
</dbReference>
<proteinExistence type="predicted"/>
<evidence type="ECO:0000256" key="2">
    <source>
        <dbReference type="ARBA" id="ARBA00022723"/>
    </source>
</evidence>
<keyword evidence="7" id="KW-0539">Nucleus</keyword>
<feature type="domain" description="C2H2-type" evidence="11">
    <location>
        <begin position="653"/>
        <end position="680"/>
    </location>
</feature>
<dbReference type="SUPFAM" id="SSF57667">
    <property type="entry name" value="beta-beta-alpha zinc fingers"/>
    <property type="match status" value="9"/>
</dbReference>
<evidence type="ECO:0000259" key="12">
    <source>
        <dbReference type="PROSITE" id="PS51915"/>
    </source>
</evidence>
<feature type="coiled-coil region" evidence="10">
    <location>
        <begin position="140"/>
        <end position="200"/>
    </location>
</feature>
<keyword evidence="6" id="KW-0238">DNA-binding</keyword>
<keyword evidence="3" id="KW-0677">Repeat</keyword>
<evidence type="ECO:0000256" key="6">
    <source>
        <dbReference type="ARBA" id="ARBA00023125"/>
    </source>
</evidence>
<keyword evidence="2 9" id="KW-0479">Metal-binding</keyword>
<evidence type="ECO:0000256" key="9">
    <source>
        <dbReference type="PROSITE-ProRule" id="PRU01263"/>
    </source>
</evidence>
<feature type="domain" description="C2H2-type" evidence="11">
    <location>
        <begin position="538"/>
        <end position="561"/>
    </location>
</feature>
<name>A0ABM4AXW3_VANTA</name>
<dbReference type="Proteomes" id="UP001652626">
    <property type="component" value="Chromosome 31"/>
</dbReference>
<feature type="domain" description="C2H2-type" evidence="11">
    <location>
        <begin position="211"/>
        <end position="238"/>
    </location>
</feature>
<protein>
    <submittedName>
        <fullName evidence="14">Zinc finger protein 420-like</fullName>
    </submittedName>
</protein>
<feature type="domain" description="C2H2-type" evidence="11">
    <location>
        <begin position="754"/>
        <end position="781"/>
    </location>
</feature>
<feature type="binding site" evidence="9">
    <location>
        <position position="10"/>
    </location>
    <ligand>
        <name>Zn(2+)</name>
        <dbReference type="ChEBI" id="CHEBI:29105"/>
    </ligand>
</feature>
<evidence type="ECO:0000256" key="5">
    <source>
        <dbReference type="ARBA" id="ARBA00022833"/>
    </source>
</evidence>
<evidence type="ECO:0000313" key="13">
    <source>
        <dbReference type="Proteomes" id="UP001652626"/>
    </source>
</evidence>
<reference evidence="14" key="1">
    <citation type="submission" date="2025-08" db="UniProtKB">
        <authorList>
            <consortium name="RefSeq"/>
        </authorList>
    </citation>
    <scope>IDENTIFICATION</scope>
    <source>
        <tissue evidence="14">Whole body</tissue>
    </source>
</reference>
<dbReference type="PANTHER" id="PTHR24376">
    <property type="entry name" value="ZINC FINGER PROTEIN"/>
    <property type="match status" value="1"/>
</dbReference>
<feature type="domain" description="C2H2-type" evidence="11">
    <location>
        <begin position="384"/>
        <end position="412"/>
    </location>
</feature>
<feature type="domain" description="C2H2-type" evidence="11">
    <location>
        <begin position="482"/>
        <end position="509"/>
    </location>
</feature>
<evidence type="ECO:0000256" key="8">
    <source>
        <dbReference type="PROSITE-ProRule" id="PRU00042"/>
    </source>
</evidence>
<sequence>MCDLLVCRVCLATDDVKLYNIYKYNLIEAYKNITGDQLLKAEDGLPEFICSYCSTLLLKYVAFKEKCCDTRSILTYASQRQLTTNDIRSINQQYKLPYTISTNYPTINMENTEYSEPVIKEESIVIESPLIMEYETETKKKKVKKKKEKINTDLIKFEDEVFNDVSFEGHDIDVNDDAELKDIEVNILTKEEQLLEIEERKTSSNYVNSFYKCDFCYKGFIMASTYRNHMTKHDPERGDFVCEVCKSRWADARSLRAHVLNTHEKKYVCKLCEYVSRNIHRAKEHLKWHKGFMFECKICGALFAKSTSHLTHIRLQHPSSHACELCGESFIGEFGLRMHKKKVHQNADSLTSQCENCSTKFHSVKAMKRHLKLSKDDICDSNIRPCQYCGDGFETEDALKQHLKDNHEDESLYCEECARSFTSARSLCTHRERVHLGVKRAVRRRVPKRAHDSAVCEVCGLTCISKATLMYHQRTHTGEKPYHCTQCPKKFSIMQLLQIHIRTHTGERPFKCQNCPKAFKHKAALNRHNRVHTGVKPYSCPHCNKSFTQSNSMKYHINTVHLKLPAPYRNRRNKLDVTTDYGLIKHFAFDSRSNQLVICGVTLFPMSNMFYCSFVSIHYIICECGDTFPTEEALKEHLEKEHTQKVELERNEYKCDTCDKIFASEKACLIHQRIHTNPKIKKERDAAERRRYYSIKNIVCEVCGKRYASNAALRYHQRVHTGERPYQCTECPKNFTMPLFLQIHMRTHTGERPYECPQCPKAFSNKAALLRHDRVHTGIKPYECPQCGKFFTQSNSMKLHVKTVHLKMPAPYKSRNRRAKQTNRQAMNVEVQIEEGIYQPQVKTELKEYETDGEIYQGDVYQEVYQDGDMLYEEVKVEGSEIAMYANDDEPEVLYEEVYEIEEV</sequence>
<dbReference type="SMART" id="SM00355">
    <property type="entry name" value="ZnF_C2H2"/>
    <property type="match status" value="18"/>
</dbReference>
<dbReference type="PROSITE" id="PS50157">
    <property type="entry name" value="ZINC_FINGER_C2H2_2"/>
    <property type="match status" value="15"/>
</dbReference>
<feature type="binding site" evidence="9">
    <location>
        <position position="50"/>
    </location>
    <ligand>
        <name>Zn(2+)</name>
        <dbReference type="ChEBI" id="CHEBI:29105"/>
    </ligand>
</feature>
<comment type="subcellular location">
    <subcellularLocation>
        <location evidence="1">Nucleus</location>
    </subcellularLocation>
</comment>
<evidence type="ECO:0000256" key="3">
    <source>
        <dbReference type="ARBA" id="ARBA00022737"/>
    </source>
</evidence>
<feature type="domain" description="C2H2-type" evidence="11">
    <location>
        <begin position="321"/>
        <end position="349"/>
    </location>
</feature>
<evidence type="ECO:0000256" key="4">
    <source>
        <dbReference type="ARBA" id="ARBA00022771"/>
    </source>
</evidence>
<dbReference type="InterPro" id="IPR036236">
    <property type="entry name" value="Znf_C2H2_sf"/>
</dbReference>
<feature type="domain" description="C2H2-type" evidence="11">
    <location>
        <begin position="510"/>
        <end position="537"/>
    </location>
</feature>
<feature type="domain" description="C2H2-type" evidence="11">
    <location>
        <begin position="454"/>
        <end position="481"/>
    </location>
</feature>
<dbReference type="InterPro" id="IPR012934">
    <property type="entry name" value="Znf_AD"/>
</dbReference>
<evidence type="ECO:0000259" key="11">
    <source>
        <dbReference type="PROSITE" id="PS50157"/>
    </source>
</evidence>
<dbReference type="GeneID" id="113393728"/>
<feature type="domain" description="C2H2-type" evidence="11">
    <location>
        <begin position="294"/>
        <end position="322"/>
    </location>
</feature>
<evidence type="ECO:0000256" key="10">
    <source>
        <dbReference type="SAM" id="Coils"/>
    </source>
</evidence>
<feature type="binding site" evidence="9">
    <location>
        <position position="53"/>
    </location>
    <ligand>
        <name>Zn(2+)</name>
        <dbReference type="ChEBI" id="CHEBI:29105"/>
    </ligand>
</feature>
<evidence type="ECO:0000256" key="1">
    <source>
        <dbReference type="ARBA" id="ARBA00004123"/>
    </source>
</evidence>
<feature type="domain" description="ZAD" evidence="12">
    <location>
        <begin position="5"/>
        <end position="77"/>
    </location>
</feature>
<keyword evidence="10" id="KW-0175">Coiled coil</keyword>
<feature type="domain" description="C2H2-type" evidence="11">
    <location>
        <begin position="782"/>
        <end position="805"/>
    </location>
</feature>
<keyword evidence="5 9" id="KW-0862">Zinc</keyword>
<feature type="domain" description="C2H2-type" evidence="11">
    <location>
        <begin position="698"/>
        <end position="725"/>
    </location>
</feature>
<feature type="domain" description="C2H2-type" evidence="11">
    <location>
        <begin position="412"/>
        <end position="440"/>
    </location>
</feature>
<evidence type="ECO:0000256" key="7">
    <source>
        <dbReference type="ARBA" id="ARBA00023242"/>
    </source>
</evidence>